<evidence type="ECO:0000313" key="2">
    <source>
        <dbReference type="EMBL" id="CAG5123730.1"/>
    </source>
</evidence>
<keyword evidence="1" id="KW-1133">Transmembrane helix</keyword>
<accession>A0A8S3Z7L1</accession>
<organism evidence="2 3">
    <name type="scientific">Candidula unifasciata</name>
    <dbReference type="NCBI Taxonomy" id="100452"/>
    <lineage>
        <taxon>Eukaryota</taxon>
        <taxon>Metazoa</taxon>
        <taxon>Spiralia</taxon>
        <taxon>Lophotrochozoa</taxon>
        <taxon>Mollusca</taxon>
        <taxon>Gastropoda</taxon>
        <taxon>Heterobranchia</taxon>
        <taxon>Euthyneura</taxon>
        <taxon>Panpulmonata</taxon>
        <taxon>Eupulmonata</taxon>
        <taxon>Stylommatophora</taxon>
        <taxon>Helicina</taxon>
        <taxon>Helicoidea</taxon>
        <taxon>Geomitridae</taxon>
        <taxon>Candidula</taxon>
    </lineage>
</organism>
<protein>
    <recommendedName>
        <fullName evidence="4">Small integral membrane protein 20</fullName>
    </recommendedName>
</protein>
<gene>
    <name evidence="2" type="ORF">CUNI_LOCUS9288</name>
</gene>
<name>A0A8S3Z7L1_9EUPU</name>
<dbReference type="GO" id="GO:0005743">
    <property type="term" value="C:mitochondrial inner membrane"/>
    <property type="evidence" value="ECO:0007669"/>
    <property type="project" value="TreeGrafter"/>
</dbReference>
<dbReference type="GO" id="GO:0033617">
    <property type="term" value="P:mitochondrial respiratory chain complex IV assembly"/>
    <property type="evidence" value="ECO:0007669"/>
    <property type="project" value="InterPro"/>
</dbReference>
<dbReference type="PANTHER" id="PTHR34923:SF1">
    <property type="entry name" value="SMALL INTEGRAL MEMBRANE PROTEIN 20"/>
    <property type="match status" value="1"/>
</dbReference>
<evidence type="ECO:0008006" key="4">
    <source>
        <dbReference type="Google" id="ProtNLM"/>
    </source>
</evidence>
<keyword evidence="3" id="KW-1185">Reference proteome</keyword>
<dbReference type="Proteomes" id="UP000678393">
    <property type="component" value="Unassembled WGS sequence"/>
</dbReference>
<comment type="caution">
    <text evidence="2">The sequence shown here is derived from an EMBL/GenBank/DDBJ whole genome shotgun (WGS) entry which is preliminary data.</text>
</comment>
<evidence type="ECO:0000256" key="1">
    <source>
        <dbReference type="SAM" id="Phobius"/>
    </source>
</evidence>
<dbReference type="PANTHER" id="PTHR34923">
    <property type="entry name" value="SMALL INTEGRAL MEMBRANE PROTEIN 20"/>
    <property type="match status" value="1"/>
</dbReference>
<feature type="transmembrane region" description="Helical" evidence="1">
    <location>
        <begin position="6"/>
        <end position="29"/>
    </location>
</feature>
<sequence>MSWRSTIVICSVVGGLAVATYPIIIAPYMDPKPWNEIQRVSREGIDRDKIQPGGMKVWTDPFHSKKD</sequence>
<dbReference type="AlphaFoldDB" id="A0A8S3Z7L1"/>
<dbReference type="InterPro" id="IPR027917">
    <property type="entry name" value="MITRAC7/Phoenixin"/>
</dbReference>
<keyword evidence="1" id="KW-0812">Transmembrane</keyword>
<proteinExistence type="predicted"/>
<dbReference type="OrthoDB" id="8755372at2759"/>
<reference evidence="2" key="1">
    <citation type="submission" date="2021-04" db="EMBL/GenBank/DDBJ databases">
        <authorList>
            <consortium name="Molecular Ecology Group"/>
        </authorList>
    </citation>
    <scope>NUCLEOTIDE SEQUENCE</scope>
</reference>
<keyword evidence="1" id="KW-0472">Membrane</keyword>
<evidence type="ECO:0000313" key="3">
    <source>
        <dbReference type="Proteomes" id="UP000678393"/>
    </source>
</evidence>
<dbReference type="Pfam" id="PF15061">
    <property type="entry name" value="MITRAC7_Phoenixin"/>
    <property type="match status" value="1"/>
</dbReference>
<dbReference type="EMBL" id="CAJHNH020001601">
    <property type="protein sequence ID" value="CAG5123730.1"/>
    <property type="molecule type" value="Genomic_DNA"/>
</dbReference>